<dbReference type="AlphaFoldDB" id="A0A4R6RLA5"/>
<gene>
    <name evidence="1" type="ORF">EDD54_1336</name>
</gene>
<dbReference type="InterPro" id="IPR008792">
    <property type="entry name" value="PQQD"/>
</dbReference>
<dbReference type="RefSeq" id="WP_165644979.1">
    <property type="nucleotide sequence ID" value="NZ_BSPM01000008.1"/>
</dbReference>
<dbReference type="Gene3D" id="1.10.10.1150">
    <property type="entry name" value="Coenzyme PQQ synthesis protein D (PqqD)"/>
    <property type="match status" value="1"/>
</dbReference>
<dbReference type="InterPro" id="IPR041881">
    <property type="entry name" value="PqqD_sf"/>
</dbReference>
<dbReference type="Pfam" id="PF05402">
    <property type="entry name" value="PqqD"/>
    <property type="match status" value="1"/>
</dbReference>
<accession>A0A4R6RLA5</accession>
<proteinExistence type="predicted"/>
<keyword evidence="2" id="KW-1185">Reference proteome</keyword>
<evidence type="ECO:0000313" key="1">
    <source>
        <dbReference type="EMBL" id="TDP87441.1"/>
    </source>
</evidence>
<organism evidence="1 2">
    <name type="scientific">Oharaeibacter diazotrophicus</name>
    <dbReference type="NCBI Taxonomy" id="1920512"/>
    <lineage>
        <taxon>Bacteria</taxon>
        <taxon>Pseudomonadati</taxon>
        <taxon>Pseudomonadota</taxon>
        <taxon>Alphaproteobacteria</taxon>
        <taxon>Hyphomicrobiales</taxon>
        <taxon>Pleomorphomonadaceae</taxon>
        <taxon>Oharaeibacter</taxon>
    </lineage>
</organism>
<protein>
    <submittedName>
        <fullName evidence="1">Coenzyme PQQ synthesis protein D (PqqD)</fullName>
    </submittedName>
</protein>
<dbReference type="Proteomes" id="UP000294547">
    <property type="component" value="Unassembled WGS sequence"/>
</dbReference>
<name>A0A4R6RLA5_9HYPH</name>
<dbReference type="EMBL" id="SNXY01000006">
    <property type="protein sequence ID" value="TDP87441.1"/>
    <property type="molecule type" value="Genomic_DNA"/>
</dbReference>
<comment type="caution">
    <text evidence="1">The sequence shown here is derived from an EMBL/GenBank/DDBJ whole genome shotgun (WGS) entry which is preliminary data.</text>
</comment>
<evidence type="ECO:0000313" key="2">
    <source>
        <dbReference type="Proteomes" id="UP000294547"/>
    </source>
</evidence>
<sequence length="94" mass="10174">MTYPRFRRRPDAPAATLGDRLLVLDVARARFVGLNAVGARLWALLETPLSADDLVANLLAEFDVDAATCRIETAAVLRDLVARGLVEVDPDPCA</sequence>
<reference evidence="1 2" key="1">
    <citation type="submission" date="2019-03" db="EMBL/GenBank/DDBJ databases">
        <title>Genomic Encyclopedia of Type Strains, Phase IV (KMG-IV): sequencing the most valuable type-strain genomes for metagenomic binning, comparative biology and taxonomic classification.</title>
        <authorList>
            <person name="Goeker M."/>
        </authorList>
    </citation>
    <scope>NUCLEOTIDE SEQUENCE [LARGE SCALE GENOMIC DNA]</scope>
    <source>
        <strain evidence="1 2">DSM 102969</strain>
    </source>
</reference>